<feature type="region of interest" description="Disordered" evidence="1">
    <location>
        <begin position="1"/>
        <end position="24"/>
    </location>
</feature>
<dbReference type="EMBL" id="JBHSBH010000003">
    <property type="protein sequence ID" value="MFC3994608.1"/>
    <property type="molecule type" value="Genomic_DNA"/>
</dbReference>
<sequence>MCGRVPAKEQATGEGDVKGHAQQSGSAGKFIYRHSSLTARNMRPSGELDILIFLFLALTKIAVSVDDCHVHRDQDACGRFSILVYLLGGIT</sequence>
<accession>A0ABV8FII1</accession>
<dbReference type="Proteomes" id="UP001595847">
    <property type="component" value="Unassembled WGS sequence"/>
</dbReference>
<keyword evidence="3" id="KW-1185">Reference proteome</keyword>
<evidence type="ECO:0000313" key="3">
    <source>
        <dbReference type="Proteomes" id="UP001595847"/>
    </source>
</evidence>
<dbReference type="RefSeq" id="WP_378529472.1">
    <property type="nucleotide sequence ID" value="NZ_JBHSBH010000003.1"/>
</dbReference>
<reference evidence="3" key="1">
    <citation type="journal article" date="2019" name="Int. J. Syst. Evol. Microbiol.">
        <title>The Global Catalogue of Microorganisms (GCM) 10K type strain sequencing project: providing services to taxonomists for standard genome sequencing and annotation.</title>
        <authorList>
            <consortium name="The Broad Institute Genomics Platform"/>
            <consortium name="The Broad Institute Genome Sequencing Center for Infectious Disease"/>
            <person name="Wu L."/>
            <person name="Ma J."/>
        </authorList>
    </citation>
    <scope>NUCLEOTIDE SEQUENCE [LARGE SCALE GENOMIC DNA]</scope>
    <source>
        <strain evidence="3">TBRC 1826</strain>
    </source>
</reference>
<evidence type="ECO:0000256" key="1">
    <source>
        <dbReference type="SAM" id="MobiDB-lite"/>
    </source>
</evidence>
<organism evidence="2 3">
    <name type="scientific">Nocardiopsis sediminis</name>
    <dbReference type="NCBI Taxonomy" id="1778267"/>
    <lineage>
        <taxon>Bacteria</taxon>
        <taxon>Bacillati</taxon>
        <taxon>Actinomycetota</taxon>
        <taxon>Actinomycetes</taxon>
        <taxon>Streptosporangiales</taxon>
        <taxon>Nocardiopsidaceae</taxon>
        <taxon>Nocardiopsis</taxon>
    </lineage>
</organism>
<comment type="caution">
    <text evidence="2">The sequence shown here is derived from an EMBL/GenBank/DDBJ whole genome shotgun (WGS) entry which is preliminary data.</text>
</comment>
<name>A0ABV8FII1_9ACTN</name>
<evidence type="ECO:0000313" key="2">
    <source>
        <dbReference type="EMBL" id="MFC3994608.1"/>
    </source>
</evidence>
<protein>
    <submittedName>
        <fullName evidence="2">Uncharacterized protein</fullName>
    </submittedName>
</protein>
<proteinExistence type="predicted"/>
<gene>
    <name evidence="2" type="ORF">ACFOVU_01675</name>
</gene>